<evidence type="ECO:0000313" key="2">
    <source>
        <dbReference type="Proteomes" id="UP001207468"/>
    </source>
</evidence>
<sequence length="148" mass="16274">MLMVDLEDEEALSLTFNHFDDELDTAGDMDALNNYDLEELGEIEHECKADTYELDNAALNNLDDSALSVLLEAEQGSWAEDGGPYSQSVSHTSGSSLGVIADDIKDDFGNNESNGSLDGMMDKHLDLEEALRLHKYRACFLPAYFAGD</sequence>
<keyword evidence="2" id="KW-1185">Reference proteome</keyword>
<organism evidence="1 2">
    <name type="scientific">Russula earlei</name>
    <dbReference type="NCBI Taxonomy" id="71964"/>
    <lineage>
        <taxon>Eukaryota</taxon>
        <taxon>Fungi</taxon>
        <taxon>Dikarya</taxon>
        <taxon>Basidiomycota</taxon>
        <taxon>Agaricomycotina</taxon>
        <taxon>Agaricomycetes</taxon>
        <taxon>Russulales</taxon>
        <taxon>Russulaceae</taxon>
        <taxon>Russula</taxon>
    </lineage>
</organism>
<evidence type="ECO:0000313" key="1">
    <source>
        <dbReference type="EMBL" id="KAI9457387.1"/>
    </source>
</evidence>
<gene>
    <name evidence="1" type="ORF">F5148DRAFT_1287682</name>
</gene>
<reference evidence="1" key="1">
    <citation type="submission" date="2021-03" db="EMBL/GenBank/DDBJ databases">
        <title>Evolutionary priming and transition to the ectomycorrhizal habit in an iconic lineage of mushroom-forming fungi: is preadaptation a requirement?</title>
        <authorList>
            <consortium name="DOE Joint Genome Institute"/>
            <person name="Looney B.P."/>
            <person name="Miyauchi S."/>
            <person name="Morin E."/>
            <person name="Drula E."/>
            <person name="Courty P.E."/>
            <person name="Chicoki N."/>
            <person name="Fauchery L."/>
            <person name="Kohler A."/>
            <person name="Kuo A."/>
            <person name="LaButti K."/>
            <person name="Pangilinan J."/>
            <person name="Lipzen A."/>
            <person name="Riley R."/>
            <person name="Andreopoulos W."/>
            <person name="He G."/>
            <person name="Johnson J."/>
            <person name="Barry K.W."/>
            <person name="Grigoriev I.V."/>
            <person name="Nagy L."/>
            <person name="Hibbett D."/>
            <person name="Henrissat B."/>
            <person name="Matheny P.B."/>
            <person name="Labbe J."/>
            <person name="Martin A.F."/>
        </authorList>
    </citation>
    <scope>NUCLEOTIDE SEQUENCE</scope>
    <source>
        <strain evidence="1">BPL698</strain>
    </source>
</reference>
<comment type="caution">
    <text evidence="1">The sequence shown here is derived from an EMBL/GenBank/DDBJ whole genome shotgun (WGS) entry which is preliminary data.</text>
</comment>
<protein>
    <submittedName>
        <fullName evidence="1">Uncharacterized protein</fullName>
    </submittedName>
</protein>
<accession>A0ACC0U3H9</accession>
<name>A0ACC0U3H9_9AGAM</name>
<dbReference type="Proteomes" id="UP001207468">
    <property type="component" value="Unassembled WGS sequence"/>
</dbReference>
<dbReference type="EMBL" id="JAGFNK010000222">
    <property type="protein sequence ID" value="KAI9457387.1"/>
    <property type="molecule type" value="Genomic_DNA"/>
</dbReference>
<proteinExistence type="predicted"/>